<proteinExistence type="predicted"/>
<feature type="region of interest" description="Disordered" evidence="2">
    <location>
        <begin position="950"/>
        <end position="986"/>
    </location>
</feature>
<comment type="caution">
    <text evidence="3">The sequence shown here is derived from an EMBL/GenBank/DDBJ whole genome shotgun (WGS) entry which is preliminary data.</text>
</comment>
<reference evidence="4" key="1">
    <citation type="journal article" date="2023" name="Commun. Biol.">
        <title>Genome analysis of Parmales, the sister group of diatoms, reveals the evolutionary specialization of diatoms from phago-mixotrophs to photoautotrophs.</title>
        <authorList>
            <person name="Ban H."/>
            <person name="Sato S."/>
            <person name="Yoshikawa S."/>
            <person name="Yamada K."/>
            <person name="Nakamura Y."/>
            <person name="Ichinomiya M."/>
            <person name="Sato N."/>
            <person name="Blanc-Mathieu R."/>
            <person name="Endo H."/>
            <person name="Kuwata A."/>
            <person name="Ogata H."/>
        </authorList>
    </citation>
    <scope>NUCLEOTIDE SEQUENCE [LARGE SCALE GENOMIC DNA]</scope>
</reference>
<feature type="compositionally biased region" description="Polar residues" evidence="2">
    <location>
        <begin position="449"/>
        <end position="458"/>
    </location>
</feature>
<feature type="compositionally biased region" description="Gly residues" evidence="2">
    <location>
        <begin position="961"/>
        <end position="984"/>
    </location>
</feature>
<protein>
    <submittedName>
        <fullName evidence="3">Uncharacterized protein</fullName>
    </submittedName>
</protein>
<feature type="region of interest" description="Disordered" evidence="2">
    <location>
        <begin position="167"/>
        <end position="253"/>
    </location>
</feature>
<keyword evidence="4" id="KW-1185">Reference proteome</keyword>
<feature type="compositionally biased region" description="Basic and acidic residues" evidence="2">
    <location>
        <begin position="224"/>
        <end position="233"/>
    </location>
</feature>
<accession>A0A9W7L688</accession>
<organism evidence="3 4">
    <name type="scientific">Triparma columacea</name>
    <dbReference type="NCBI Taxonomy" id="722753"/>
    <lineage>
        <taxon>Eukaryota</taxon>
        <taxon>Sar</taxon>
        <taxon>Stramenopiles</taxon>
        <taxon>Ochrophyta</taxon>
        <taxon>Bolidophyceae</taxon>
        <taxon>Parmales</taxon>
        <taxon>Triparmaceae</taxon>
        <taxon>Triparma</taxon>
    </lineage>
</organism>
<feature type="compositionally biased region" description="Polar residues" evidence="2">
    <location>
        <begin position="486"/>
        <end position="499"/>
    </location>
</feature>
<feature type="compositionally biased region" description="Polar residues" evidence="2">
    <location>
        <begin position="409"/>
        <end position="423"/>
    </location>
</feature>
<dbReference type="AlphaFoldDB" id="A0A9W7L688"/>
<evidence type="ECO:0000256" key="1">
    <source>
        <dbReference type="SAM" id="Coils"/>
    </source>
</evidence>
<name>A0A9W7L688_9STRA</name>
<keyword evidence="1" id="KW-0175">Coiled coil</keyword>
<sequence>MGLGEGKKKRERIPAYLKAELPKSKFILHPTEIQKLLPSNEILEQLEKDHVPKTLRKKKLRRKKRRKRGKNWKVKKKEDSYILSYSAENAAAKPGQVGSDGILNLPGVGRFKIGTFYKSDLEPHKSELIYTSQNAKGMGSIDDIIKKYELAEDIRFIGHPELLEEKRRQDEKKVRRRAKRKEMYGYSSSESDDSEDWSSSSDGEGLGEDGREGAEGGGGGCEGGGDKGGEESRQTASAPPPPQPSINKNTRPLKTFVVDTRYMSKKVQKVDEMIEAAKRDRVKIQLSHQARREKARRRKVEQERIARVVEERKVAMEERKEAKKKMLKKKMLSVKNKMGMLGLLKKKGGGEEGGGGERGEGGGATPTKPKTNKLRDTIKRLNSFGVGGRKLVLPSNGSELSGQRPPHLQRQSDLRGNSTARSTHTLREGTLPGSRPVSPKSPQRGAARTLTQRTTPNSTRRDGTRVWRESISPRTAKSKLPDHGDGQQQPRANRPTTPKSPLRQARRTYRGSRAGSSFTGFNDDVDEFLQHLGPEELKVRNRKEKMEIMLENNTRALVENEAFKRRQTMFLNNLGALERLRTIMDARVQRWLALSLAGCWATKIVKNFRIILYLKARAAGKMEALLKGEELVEEKNDVKFGDIVKIKMALRIVLKAARWFLFQKLKRRKRRAIRALRFLCRGKLESWADDVKDKQSDTIVHFVRNTKFNFAVFASVIHQFRDHVKVCQRAARAYLAGRHARFVALNHWFVEEEKMWINGMKLRRKTTEVENSAIDTHCPIKLRHRLVWMCISTEMKVQARKLKEHGKIVKENEMKIKEVGMDDALAVVRGEFHSHTHERVVMVRPYYALYSKMKREGRMRWMVNLAHEKMNEFRKELDADNGIAVLIKAGNCLYGLQEEIENFGDFDPLADTSEEEEEEDLDDLYFGGLRGAREEDAKPKHKRIGIFERASGKRRASTSGTGAGGEGGENGGAGGTRGGGGFDGGEALKRRIQSLNKVDYTNINAHVVDGVDWESVD</sequence>
<evidence type="ECO:0000256" key="2">
    <source>
        <dbReference type="SAM" id="MobiDB-lite"/>
    </source>
</evidence>
<evidence type="ECO:0000313" key="3">
    <source>
        <dbReference type="EMBL" id="GMI33074.1"/>
    </source>
</evidence>
<dbReference type="OrthoDB" id="206976at2759"/>
<feature type="coiled-coil region" evidence="1">
    <location>
        <begin position="283"/>
        <end position="325"/>
    </location>
</feature>
<dbReference type="EMBL" id="BRYA01000026">
    <property type="protein sequence ID" value="GMI33074.1"/>
    <property type="molecule type" value="Genomic_DNA"/>
</dbReference>
<feature type="compositionally biased region" description="Basic and acidic residues" evidence="2">
    <location>
        <begin position="459"/>
        <end position="468"/>
    </location>
</feature>
<dbReference type="Proteomes" id="UP001165065">
    <property type="component" value="Unassembled WGS sequence"/>
</dbReference>
<feature type="region of interest" description="Disordered" evidence="2">
    <location>
        <begin position="344"/>
        <end position="518"/>
    </location>
</feature>
<evidence type="ECO:0000313" key="4">
    <source>
        <dbReference type="Proteomes" id="UP001165065"/>
    </source>
</evidence>
<gene>
    <name evidence="3" type="ORF">TrCOL_g2332</name>
</gene>